<dbReference type="AlphaFoldDB" id="A0A0D0CJP9"/>
<feature type="compositionally biased region" description="Polar residues" evidence="1">
    <location>
        <begin position="38"/>
        <end position="73"/>
    </location>
</feature>
<feature type="region of interest" description="Disordered" evidence="1">
    <location>
        <begin position="414"/>
        <end position="457"/>
    </location>
</feature>
<feature type="compositionally biased region" description="Polar residues" evidence="1">
    <location>
        <begin position="426"/>
        <end position="442"/>
    </location>
</feature>
<organism evidence="2 3">
    <name type="scientific">Collybiopsis luxurians FD-317 M1</name>
    <dbReference type="NCBI Taxonomy" id="944289"/>
    <lineage>
        <taxon>Eukaryota</taxon>
        <taxon>Fungi</taxon>
        <taxon>Dikarya</taxon>
        <taxon>Basidiomycota</taxon>
        <taxon>Agaricomycotina</taxon>
        <taxon>Agaricomycetes</taxon>
        <taxon>Agaricomycetidae</taxon>
        <taxon>Agaricales</taxon>
        <taxon>Marasmiineae</taxon>
        <taxon>Omphalotaceae</taxon>
        <taxon>Collybiopsis</taxon>
        <taxon>Collybiopsis luxurians</taxon>
    </lineage>
</organism>
<dbReference type="Proteomes" id="UP000053593">
    <property type="component" value="Unassembled WGS sequence"/>
</dbReference>
<evidence type="ECO:0000313" key="3">
    <source>
        <dbReference type="Proteomes" id="UP000053593"/>
    </source>
</evidence>
<evidence type="ECO:0000313" key="2">
    <source>
        <dbReference type="EMBL" id="KIK63014.1"/>
    </source>
</evidence>
<feature type="region of interest" description="Disordered" evidence="1">
    <location>
        <begin position="497"/>
        <end position="527"/>
    </location>
</feature>
<feature type="compositionally biased region" description="Basic residues" evidence="1">
    <location>
        <begin position="76"/>
        <end position="86"/>
    </location>
</feature>
<dbReference type="HOGENOM" id="CLU_449808_0_0_1"/>
<accession>A0A0D0CJP9</accession>
<keyword evidence="3" id="KW-1185">Reference proteome</keyword>
<feature type="compositionally biased region" description="Basic and acidic residues" evidence="1">
    <location>
        <begin position="500"/>
        <end position="510"/>
    </location>
</feature>
<sequence length="607" mass="66856">MDSEFVHLFKRRRRRRTAVDPCLGFYTEEQDVHRSLLSDPNPTFQQSSINANPVEYAQNSGPAQSEITNSTEQTTKKLKTYAKKRLQPQETQVNTTPPESPSPVPPKRRKLNPLRVHSPPDDSATRPRISNRKRKQPLAARLLQAAVTSGVDPTDNLIEPNPDAPAPTRKPLQFQVSESLDDSSSSSKRRPSWERIDPHESSWSIRSASFISSREKKTLSTPRSIHKPFTQWPNNSFRSNPDSALKKNTVMHKADAKLQSKRLPLKLVPVHESELVTRQSSRIVHPDRCIAGSNQVAHSTPGTDNLTTETSLLPLKFVPIPVSTSARSAMNNPSSTSHPNSASLVEPTTVIHVGLPNKTDPVSNSCSANPFAIPLSKILPAALPEVIPEPSSDPIDATSSASGTLAINQEDVISSSLPNPAHPISLVSSPSKIHTDQPNACSSPFHPTINADHSSENEPSLNIFLSPSHPPTNSLKKPEKPLSFFLDEFLETVRTAASESQRRRFNDISGRRRRPTRASSHGAEWGLHPSALRSNSIAQDPGNADPLFDPLFDELPYTRIANEEKEDSSELMSGLQPSQYRITLTSESPPGENSLHNAMAGLRAFYR</sequence>
<protein>
    <submittedName>
        <fullName evidence="2">Uncharacterized protein</fullName>
    </submittedName>
</protein>
<proteinExistence type="predicted"/>
<name>A0A0D0CJP9_9AGAR</name>
<feature type="region of interest" description="Disordered" evidence="1">
    <location>
        <begin position="150"/>
        <end position="199"/>
    </location>
</feature>
<feature type="region of interest" description="Disordered" evidence="1">
    <location>
        <begin position="34"/>
        <end position="137"/>
    </location>
</feature>
<evidence type="ECO:0000256" key="1">
    <source>
        <dbReference type="SAM" id="MobiDB-lite"/>
    </source>
</evidence>
<dbReference type="EMBL" id="KN834765">
    <property type="protein sequence ID" value="KIK63014.1"/>
    <property type="molecule type" value="Genomic_DNA"/>
</dbReference>
<feature type="region of interest" description="Disordered" evidence="1">
    <location>
        <begin position="214"/>
        <end position="238"/>
    </location>
</feature>
<reference evidence="2 3" key="1">
    <citation type="submission" date="2014-04" db="EMBL/GenBank/DDBJ databases">
        <title>Evolutionary Origins and Diversification of the Mycorrhizal Mutualists.</title>
        <authorList>
            <consortium name="DOE Joint Genome Institute"/>
            <consortium name="Mycorrhizal Genomics Consortium"/>
            <person name="Kohler A."/>
            <person name="Kuo A."/>
            <person name="Nagy L.G."/>
            <person name="Floudas D."/>
            <person name="Copeland A."/>
            <person name="Barry K.W."/>
            <person name="Cichocki N."/>
            <person name="Veneault-Fourrey C."/>
            <person name="LaButti K."/>
            <person name="Lindquist E.A."/>
            <person name="Lipzen A."/>
            <person name="Lundell T."/>
            <person name="Morin E."/>
            <person name="Murat C."/>
            <person name="Riley R."/>
            <person name="Ohm R."/>
            <person name="Sun H."/>
            <person name="Tunlid A."/>
            <person name="Henrissat B."/>
            <person name="Grigoriev I.V."/>
            <person name="Hibbett D.S."/>
            <person name="Martin F."/>
        </authorList>
    </citation>
    <scope>NUCLEOTIDE SEQUENCE [LARGE SCALE GENOMIC DNA]</scope>
    <source>
        <strain evidence="2 3">FD-317 M1</strain>
    </source>
</reference>
<dbReference type="OrthoDB" id="3067135at2759"/>
<gene>
    <name evidence="2" type="ORF">GYMLUDRAFT_242088</name>
</gene>